<evidence type="ECO:0000313" key="2">
    <source>
        <dbReference type="EMBL" id="PPR01099.1"/>
    </source>
</evidence>
<sequence>MSLSHPLPTHAHHTEYAQPIHRPPSPASSIGTSYPPDQTSLSDSESQLSQWNFERNVLEALKLDDPSEEEVKAEREVLVMIPVVLPEGGTRLVRAWDVLMRVLNASDIFERIMTSLRNEVAKLQDDELFDEILRRGSKAALETQPTTNDIDVLMRSMMGPAMNLGPGSNTGSGGHTRNDSRVQAHLGRSTSSTLHPAQTPRNDFFQGGVGLNHPQPQHGAFMFDRREGSSTPHGQMTSAMLTAELSAATIGGKRSRNGTSRPRNA</sequence>
<evidence type="ECO:0000313" key="3">
    <source>
        <dbReference type="Proteomes" id="UP000284706"/>
    </source>
</evidence>
<evidence type="ECO:0000256" key="1">
    <source>
        <dbReference type="SAM" id="MobiDB-lite"/>
    </source>
</evidence>
<dbReference type="Proteomes" id="UP000284706">
    <property type="component" value="Unassembled WGS sequence"/>
</dbReference>
<dbReference type="AlphaFoldDB" id="A0A409YDK2"/>
<protein>
    <submittedName>
        <fullName evidence="2">Uncharacterized protein</fullName>
    </submittedName>
</protein>
<organism evidence="2 3">
    <name type="scientific">Gymnopilus dilepis</name>
    <dbReference type="NCBI Taxonomy" id="231916"/>
    <lineage>
        <taxon>Eukaryota</taxon>
        <taxon>Fungi</taxon>
        <taxon>Dikarya</taxon>
        <taxon>Basidiomycota</taxon>
        <taxon>Agaricomycotina</taxon>
        <taxon>Agaricomycetes</taxon>
        <taxon>Agaricomycetidae</taxon>
        <taxon>Agaricales</taxon>
        <taxon>Agaricineae</taxon>
        <taxon>Hymenogastraceae</taxon>
        <taxon>Gymnopilus</taxon>
    </lineage>
</organism>
<proteinExistence type="predicted"/>
<accession>A0A409YDK2</accession>
<name>A0A409YDK2_9AGAR</name>
<feature type="compositionally biased region" description="Polar residues" evidence="1">
    <location>
        <begin position="27"/>
        <end position="46"/>
    </location>
</feature>
<dbReference type="InParanoid" id="A0A409YDK2"/>
<feature type="region of interest" description="Disordered" evidence="1">
    <location>
        <begin position="1"/>
        <end position="46"/>
    </location>
</feature>
<gene>
    <name evidence="2" type="ORF">CVT26_016005</name>
</gene>
<dbReference type="STRING" id="231916.A0A409YDK2"/>
<dbReference type="EMBL" id="NHYE01000966">
    <property type="protein sequence ID" value="PPR01099.1"/>
    <property type="molecule type" value="Genomic_DNA"/>
</dbReference>
<keyword evidence="3" id="KW-1185">Reference proteome</keyword>
<comment type="caution">
    <text evidence="2">The sequence shown here is derived from an EMBL/GenBank/DDBJ whole genome shotgun (WGS) entry which is preliminary data.</text>
</comment>
<dbReference type="OrthoDB" id="3227715at2759"/>
<reference evidence="2 3" key="1">
    <citation type="journal article" date="2018" name="Evol. Lett.">
        <title>Horizontal gene cluster transfer increased hallucinogenic mushroom diversity.</title>
        <authorList>
            <person name="Reynolds H.T."/>
            <person name="Vijayakumar V."/>
            <person name="Gluck-Thaler E."/>
            <person name="Korotkin H.B."/>
            <person name="Matheny P.B."/>
            <person name="Slot J.C."/>
        </authorList>
    </citation>
    <scope>NUCLEOTIDE SEQUENCE [LARGE SCALE GENOMIC DNA]</scope>
    <source>
        <strain evidence="2 3">SRW20</strain>
    </source>
</reference>